<accession>A0ABR1VN70</accession>
<keyword evidence="2" id="KW-1185">Reference proteome</keyword>
<gene>
    <name evidence="1" type="ORF">PG997_011562</name>
</gene>
<dbReference type="EMBL" id="JAQQWN010000008">
    <property type="protein sequence ID" value="KAK8071359.1"/>
    <property type="molecule type" value="Genomic_DNA"/>
</dbReference>
<sequence>MPSSETPSTFTTWVANFLQALSFTKRPVNQPVVGTELVKAEIPKRVITAHYIRDFAKHLEKAGQEGRPLLHSDCIVCRRTLSISSSVGDLVKEECELAGDETAAKSKLEFYEKHDIEHTVVLRCGHLIGAECLREAVEFYASGHPSAFRPNICFHCRAKTACDGCDDNLLADGSFDPFHKWTTWPLGESDTMMYQPWAGFLRVGLTAAEKDPKAKRYCQRCTYYQILRKFSEIALTFPACDKFASAEECQQWLRQRLHEASRVICPLTDDVRNRRIAAWNDMFLAKGRDYFVETCMGAQGRGAKLHGTVFCQCTGDIETLSPKRLRGFKRKQKRRIRDTKAVFKLAERWTERFMAIANTMPLAWYRGSEEEGGMGDAAAAAFDSSRAKPRIGTCPSTGTSASSRSWEGTRSLTRCRGSITQSSQVRSWLSWWRTLTSGSTPVRLMPITLSLLENLNHGKS</sequence>
<reference evidence="1 2" key="1">
    <citation type="submission" date="2023-01" db="EMBL/GenBank/DDBJ databases">
        <title>Analysis of 21 Apiospora genomes using comparative genomics revels a genus with tremendous synthesis potential of carbohydrate active enzymes and secondary metabolites.</title>
        <authorList>
            <person name="Sorensen T."/>
        </authorList>
    </citation>
    <scope>NUCLEOTIDE SEQUENCE [LARGE SCALE GENOMIC DNA]</scope>
    <source>
        <strain evidence="1 2">CBS 114990</strain>
    </source>
</reference>
<organism evidence="1 2">
    <name type="scientific">Apiospora hydei</name>
    <dbReference type="NCBI Taxonomy" id="1337664"/>
    <lineage>
        <taxon>Eukaryota</taxon>
        <taxon>Fungi</taxon>
        <taxon>Dikarya</taxon>
        <taxon>Ascomycota</taxon>
        <taxon>Pezizomycotina</taxon>
        <taxon>Sordariomycetes</taxon>
        <taxon>Xylariomycetidae</taxon>
        <taxon>Amphisphaeriales</taxon>
        <taxon>Apiosporaceae</taxon>
        <taxon>Apiospora</taxon>
    </lineage>
</organism>
<evidence type="ECO:0008006" key="3">
    <source>
        <dbReference type="Google" id="ProtNLM"/>
    </source>
</evidence>
<dbReference type="GeneID" id="92048937"/>
<dbReference type="Proteomes" id="UP001433268">
    <property type="component" value="Unassembled WGS sequence"/>
</dbReference>
<proteinExistence type="predicted"/>
<protein>
    <recommendedName>
        <fullName evidence="3">RING-type domain-containing protein</fullName>
    </recommendedName>
</protein>
<evidence type="ECO:0000313" key="2">
    <source>
        <dbReference type="Proteomes" id="UP001433268"/>
    </source>
</evidence>
<name>A0ABR1VN70_9PEZI</name>
<dbReference type="RefSeq" id="XP_066665167.1">
    <property type="nucleotide sequence ID" value="XM_066815877.1"/>
</dbReference>
<evidence type="ECO:0000313" key="1">
    <source>
        <dbReference type="EMBL" id="KAK8071359.1"/>
    </source>
</evidence>
<comment type="caution">
    <text evidence="1">The sequence shown here is derived from an EMBL/GenBank/DDBJ whole genome shotgun (WGS) entry which is preliminary data.</text>
</comment>